<evidence type="ECO:0000313" key="2">
    <source>
        <dbReference type="Proteomes" id="UP000184192"/>
    </source>
</evidence>
<dbReference type="Proteomes" id="UP000184192">
    <property type="component" value="Unassembled WGS sequence"/>
</dbReference>
<dbReference type="AlphaFoldDB" id="A0A1M6GHC1"/>
<protein>
    <submittedName>
        <fullName evidence="1">Uncharacterized protein</fullName>
    </submittedName>
</protein>
<organism evidence="1 2">
    <name type="scientific">Bacteroides stercorirosoris</name>
    <dbReference type="NCBI Taxonomy" id="871324"/>
    <lineage>
        <taxon>Bacteria</taxon>
        <taxon>Pseudomonadati</taxon>
        <taxon>Bacteroidota</taxon>
        <taxon>Bacteroidia</taxon>
        <taxon>Bacteroidales</taxon>
        <taxon>Bacteroidaceae</taxon>
        <taxon>Bacteroides</taxon>
    </lineage>
</organism>
<gene>
    <name evidence="1" type="ORF">SAMN05444350_11533</name>
</gene>
<reference evidence="2" key="1">
    <citation type="submission" date="2016-11" db="EMBL/GenBank/DDBJ databases">
        <authorList>
            <person name="Varghese N."/>
            <person name="Submissions S."/>
        </authorList>
    </citation>
    <scope>NUCLEOTIDE SEQUENCE [LARGE SCALE GENOMIC DNA]</scope>
    <source>
        <strain evidence="2">DSM 26884</strain>
    </source>
</reference>
<evidence type="ECO:0000313" key="1">
    <source>
        <dbReference type="EMBL" id="SHJ09293.1"/>
    </source>
</evidence>
<accession>A0A1M6GHC1</accession>
<proteinExistence type="predicted"/>
<keyword evidence="2" id="KW-1185">Reference proteome</keyword>
<dbReference type="EMBL" id="FQZN01000015">
    <property type="protein sequence ID" value="SHJ09293.1"/>
    <property type="molecule type" value="Genomic_DNA"/>
</dbReference>
<sequence length="100" mass="11698">MKYRMIHNLLKCEIRFLAGIIFCSLLSLENGMAQNQPERLLNLDVPQGRWSLIYCIISQLGFGAEYSARWMWKGGARGKCDHQFALKMRLKFGLNKKKRF</sequence>
<name>A0A1M6GHC1_9BACE</name>
<dbReference type="eggNOG" id="ENOG5030WZ2">
    <property type="taxonomic scope" value="Bacteria"/>
</dbReference>